<protein>
    <submittedName>
        <fullName evidence="3">Uncharacterized protein</fullName>
    </submittedName>
</protein>
<dbReference type="RefSeq" id="WP_238184334.1">
    <property type="nucleotide sequence ID" value="NZ_BPRB01000243.1"/>
</dbReference>
<name>A0ABQ4U4F0_9HYPH</name>
<sequence length="55" mass="6553">MTDPGFFLQDQERRAREPQRVAERAARVRRERYGAMLFAAVALTIMWAMLRGLRW</sequence>
<dbReference type="Proteomes" id="UP001055057">
    <property type="component" value="Unassembled WGS sequence"/>
</dbReference>
<dbReference type="EMBL" id="BPRB01000243">
    <property type="protein sequence ID" value="GJE61774.1"/>
    <property type="molecule type" value="Genomic_DNA"/>
</dbReference>
<proteinExistence type="predicted"/>
<gene>
    <name evidence="3" type="ORF">MPOCJGCO_3900</name>
</gene>
<feature type="transmembrane region" description="Helical" evidence="2">
    <location>
        <begin position="33"/>
        <end position="50"/>
    </location>
</feature>
<comment type="caution">
    <text evidence="3">The sequence shown here is derived from an EMBL/GenBank/DDBJ whole genome shotgun (WGS) entry which is preliminary data.</text>
</comment>
<accession>A0ABQ4U4F0</accession>
<evidence type="ECO:0000256" key="2">
    <source>
        <dbReference type="SAM" id="Phobius"/>
    </source>
</evidence>
<keyword evidence="2" id="KW-0812">Transmembrane</keyword>
<keyword evidence="2" id="KW-0472">Membrane</keyword>
<reference evidence="3" key="1">
    <citation type="journal article" date="2021" name="Front. Microbiol.">
        <title>Comprehensive Comparative Genomics and Phenotyping of Methylobacterium Species.</title>
        <authorList>
            <person name="Alessa O."/>
            <person name="Ogura Y."/>
            <person name="Fujitani Y."/>
            <person name="Takami H."/>
            <person name="Hayashi T."/>
            <person name="Sahin N."/>
            <person name="Tani A."/>
        </authorList>
    </citation>
    <scope>NUCLEOTIDE SEQUENCE</scope>
    <source>
        <strain evidence="3">DSM 23632</strain>
    </source>
</reference>
<feature type="region of interest" description="Disordered" evidence="1">
    <location>
        <begin position="1"/>
        <end position="21"/>
    </location>
</feature>
<keyword evidence="4" id="KW-1185">Reference proteome</keyword>
<evidence type="ECO:0000313" key="3">
    <source>
        <dbReference type="EMBL" id="GJE61774.1"/>
    </source>
</evidence>
<feature type="compositionally biased region" description="Basic and acidic residues" evidence="1">
    <location>
        <begin position="10"/>
        <end position="21"/>
    </location>
</feature>
<evidence type="ECO:0000313" key="4">
    <source>
        <dbReference type="Proteomes" id="UP001055057"/>
    </source>
</evidence>
<keyword evidence="2" id="KW-1133">Transmembrane helix</keyword>
<reference evidence="3" key="2">
    <citation type="submission" date="2021-08" db="EMBL/GenBank/DDBJ databases">
        <authorList>
            <person name="Tani A."/>
            <person name="Ola A."/>
            <person name="Ogura Y."/>
            <person name="Katsura K."/>
            <person name="Hayashi T."/>
        </authorList>
    </citation>
    <scope>NUCLEOTIDE SEQUENCE</scope>
    <source>
        <strain evidence="3">DSM 23632</strain>
    </source>
</reference>
<evidence type="ECO:0000256" key="1">
    <source>
        <dbReference type="SAM" id="MobiDB-lite"/>
    </source>
</evidence>
<organism evidence="3 4">
    <name type="scientific">Methylobacterium trifolii</name>
    <dbReference type="NCBI Taxonomy" id="1003092"/>
    <lineage>
        <taxon>Bacteria</taxon>
        <taxon>Pseudomonadati</taxon>
        <taxon>Pseudomonadota</taxon>
        <taxon>Alphaproteobacteria</taxon>
        <taxon>Hyphomicrobiales</taxon>
        <taxon>Methylobacteriaceae</taxon>
        <taxon>Methylobacterium</taxon>
    </lineage>
</organism>